<accession>A0ACC1PL61</accession>
<evidence type="ECO:0000313" key="1">
    <source>
        <dbReference type="EMBL" id="KAJ2994193.1"/>
    </source>
</evidence>
<name>A0ACC1PL61_9PEZI</name>
<keyword evidence="2" id="KW-1185">Reference proteome</keyword>
<organism evidence="1 2">
    <name type="scientific">Xylaria curta</name>
    <dbReference type="NCBI Taxonomy" id="42375"/>
    <lineage>
        <taxon>Eukaryota</taxon>
        <taxon>Fungi</taxon>
        <taxon>Dikarya</taxon>
        <taxon>Ascomycota</taxon>
        <taxon>Pezizomycotina</taxon>
        <taxon>Sordariomycetes</taxon>
        <taxon>Xylariomycetidae</taxon>
        <taxon>Xylariales</taxon>
        <taxon>Xylariaceae</taxon>
        <taxon>Xylaria</taxon>
    </lineage>
</organism>
<dbReference type="EMBL" id="JAPDGR010000182">
    <property type="protein sequence ID" value="KAJ2994193.1"/>
    <property type="molecule type" value="Genomic_DNA"/>
</dbReference>
<protein>
    <submittedName>
        <fullName evidence="1">Uncharacterized protein</fullName>
    </submittedName>
</protein>
<sequence>MDDLDGPNIAPPAGIEPNFDNPPNENVLAKAVEIIALVLVTIGILARTIARFKARNGINEVDILATLGFFLYVPFAYVNYSLSFSGGYAVHSWNAWRLLKAFYNLLIHPLASFPGPRLWAVSRLPYIHSLWQGRLHEHIKDLHDSYGPIVRIAPDELSFTTAQAWNDIYCGGVGNKGFPKHPAYRNAQTFESLFDATDENHTRLRRLLKNGFFSLAAARRQEKHVQAYADRLIAQLRAHHSGTNFRDCLPADMHEWYSFATFDIIGHVALSEDFGCLDGRAYHPWTLMVLTHFQLSAFLMCSKFYLPLSFLTLLTPMRLIHLRDTFLSLIRDKVARRCKRTLLPGEKDFVTTALGQVTELEELREEIFKDGKHDSTHGNMPRTPVLSRTELEANCILLLLAGSDTITTSLMSVTHLLCENPLTLRKLTAEVRSSAPTESDVNFTNITLNMPYLNAVLREAHRLCPPLANGPARVVGKEEVIIAGVVVPPNTAVGVTHYAASRSAHNFIFPDEFLPERWLSPKLAAQYDCNNDRICRPHHLFKTDVREVVHPFSIGGRDCLGQNLAWVEFRVLLARMVWNFDMKVYRETTHNSYPQSRAPLLSYHRWADQKAYMLWQKENYYVLLKERE</sequence>
<gene>
    <name evidence="1" type="ORF">NUW58_g1619</name>
</gene>
<dbReference type="Proteomes" id="UP001143856">
    <property type="component" value="Unassembled WGS sequence"/>
</dbReference>
<comment type="caution">
    <text evidence="1">The sequence shown here is derived from an EMBL/GenBank/DDBJ whole genome shotgun (WGS) entry which is preliminary data.</text>
</comment>
<evidence type="ECO:0000313" key="2">
    <source>
        <dbReference type="Proteomes" id="UP001143856"/>
    </source>
</evidence>
<reference evidence="1" key="1">
    <citation type="submission" date="2022-10" db="EMBL/GenBank/DDBJ databases">
        <title>Genome Sequence of Xylaria curta.</title>
        <authorList>
            <person name="Buettner E."/>
        </authorList>
    </citation>
    <scope>NUCLEOTIDE SEQUENCE</scope>
    <source>
        <strain evidence="1">Babe10</strain>
    </source>
</reference>
<proteinExistence type="predicted"/>